<dbReference type="FunCoup" id="A0A1D2VDR8">
    <property type="interactions" value="25"/>
</dbReference>
<name>A0A1D2VDR8_9ASCO</name>
<dbReference type="Gene3D" id="3.90.70.10">
    <property type="entry name" value="Cysteine proteinases"/>
    <property type="match status" value="1"/>
</dbReference>
<feature type="domain" description="Calpain catalytic" evidence="7">
    <location>
        <begin position="134"/>
        <end position="418"/>
    </location>
</feature>
<feature type="active site" evidence="6">
    <location>
        <position position="193"/>
    </location>
</feature>
<dbReference type="STRING" id="1344418.A0A1D2VDR8"/>
<dbReference type="SUPFAM" id="SSF49758">
    <property type="entry name" value="Calpain large subunit, middle domain (domain III)"/>
    <property type="match status" value="1"/>
</dbReference>
<dbReference type="GO" id="GO:0004198">
    <property type="term" value="F:calcium-dependent cysteine-type endopeptidase activity"/>
    <property type="evidence" value="ECO:0007669"/>
    <property type="project" value="InterPro"/>
</dbReference>
<comment type="similarity">
    <text evidence="1">Belongs to the peptidase C2 family. PalB/RIM13 subfamily.</text>
</comment>
<evidence type="ECO:0000313" key="8">
    <source>
        <dbReference type="EMBL" id="ODV59732.1"/>
    </source>
</evidence>
<dbReference type="InterPro" id="IPR036213">
    <property type="entry name" value="Calpain_III_sf"/>
</dbReference>
<gene>
    <name evidence="8" type="ORF">ASCRUDRAFT_81993</name>
</gene>
<evidence type="ECO:0000256" key="1">
    <source>
        <dbReference type="ARBA" id="ARBA00010193"/>
    </source>
</evidence>
<keyword evidence="3 6" id="KW-0378">Hydrolase</keyword>
<evidence type="ECO:0000256" key="2">
    <source>
        <dbReference type="ARBA" id="ARBA00022670"/>
    </source>
</evidence>
<reference evidence="9" key="1">
    <citation type="submission" date="2016-05" db="EMBL/GenBank/DDBJ databases">
        <title>Comparative genomics of biotechnologically important yeasts.</title>
        <authorList>
            <consortium name="DOE Joint Genome Institute"/>
            <person name="Riley R."/>
            <person name="Haridas S."/>
            <person name="Wolfe K.H."/>
            <person name="Lopes M.R."/>
            <person name="Hittinger C.T."/>
            <person name="Goker M."/>
            <person name="Salamov A."/>
            <person name="Wisecaver J."/>
            <person name="Long T.M."/>
            <person name="Aerts A.L."/>
            <person name="Barry K."/>
            <person name="Choi C."/>
            <person name="Clum A."/>
            <person name="Coughlan A.Y."/>
            <person name="Deshpande S."/>
            <person name="Douglass A.P."/>
            <person name="Hanson S.J."/>
            <person name="Klenk H.-P."/>
            <person name="Labutti K."/>
            <person name="Lapidus A."/>
            <person name="Lindquist E."/>
            <person name="Lipzen A."/>
            <person name="Meier-Kolthoff J.P."/>
            <person name="Ohm R.A."/>
            <person name="Otillar R.P."/>
            <person name="Pangilinan J."/>
            <person name="Peng Y."/>
            <person name="Rokas A."/>
            <person name="Rosa C.A."/>
            <person name="Scheuner C."/>
            <person name="Sibirny A.A."/>
            <person name="Slot J.C."/>
            <person name="Stielow J.B."/>
            <person name="Sun H."/>
            <person name="Kurtzman C.P."/>
            <person name="Blackwell M."/>
            <person name="Grigoriev I.V."/>
            <person name="Jeffries T.W."/>
        </authorList>
    </citation>
    <scope>NUCLEOTIDE SEQUENCE [LARGE SCALE GENOMIC DNA]</scope>
    <source>
        <strain evidence="9">DSM 1968</strain>
    </source>
</reference>
<dbReference type="InterPro" id="IPR051297">
    <property type="entry name" value="PalB/RIM13"/>
</dbReference>
<dbReference type="PANTHER" id="PTHR46143">
    <property type="entry name" value="CALPAIN-7"/>
    <property type="match status" value="1"/>
</dbReference>
<dbReference type="SUPFAM" id="SSF54001">
    <property type="entry name" value="Cysteine proteinases"/>
    <property type="match status" value="1"/>
</dbReference>
<evidence type="ECO:0000256" key="4">
    <source>
        <dbReference type="ARBA" id="ARBA00022807"/>
    </source>
</evidence>
<dbReference type="GeneID" id="30968321"/>
<evidence type="ECO:0000313" key="9">
    <source>
        <dbReference type="Proteomes" id="UP000095038"/>
    </source>
</evidence>
<accession>A0A1D2VDR8</accession>
<keyword evidence="2 6" id="KW-0645">Protease</keyword>
<feature type="active site" evidence="6">
    <location>
        <position position="373"/>
    </location>
</feature>
<evidence type="ECO:0000259" key="7">
    <source>
        <dbReference type="PROSITE" id="PS50203"/>
    </source>
</evidence>
<keyword evidence="9" id="KW-1185">Reference proteome</keyword>
<dbReference type="GO" id="GO:0006508">
    <property type="term" value="P:proteolysis"/>
    <property type="evidence" value="ECO:0007669"/>
    <property type="project" value="UniProtKB-KW"/>
</dbReference>
<dbReference type="InParanoid" id="A0A1D2VDR8"/>
<protein>
    <recommendedName>
        <fullName evidence="5">Cysteine protease RIM13</fullName>
    </recommendedName>
</protein>
<evidence type="ECO:0000256" key="5">
    <source>
        <dbReference type="ARBA" id="ARBA00042255"/>
    </source>
</evidence>
<dbReference type="PANTHER" id="PTHR46143:SF1">
    <property type="entry name" value="CALPAIN-7"/>
    <property type="match status" value="1"/>
</dbReference>
<sequence length="841" mass="98986">MEKELYRYIDEAQRNAEHSKIKYSLGNLLKARLLSLSSINSFSQVLFLIKQLENSSNNYRHDKKLVEIVKELCNAAIEYHSNLTKDQNCKKLICLNDKIAWLSSIIKQDNLPPSIYPPVFDDFNKNSIIVNPYDSQFDLENSHLKLSKFQSNHLLSWSHSKILIKNQVWSTKDKNNYHRDLLHLYQNRLNSNCSLVSSFLSILNKTENINLLLNQVQPHHPSFKYSVFLYFNGYQRLILTDDVLPFSTDAEKCNIFINSSHNHDIIWPALIEKGYLKLFNNNSYDFVGSNAGIDIYRLIGWFPQFINLKQYQSINIKNMDKLWNLIYENFKKNNCVLSVGTGKIISNQSEYLISNHDYSILNLNLDRKFLIKNPWLNTTTAATATNCNNNSSKLINKQWINFDYLLRNFDTLYINWNPKIFPTKKIVNFISLVNYNNNNNNKNNDFNYLKPQFKIENNSNKPIILWIFIERHYKNFNFNFNIIINNRIIKSNGERILSDYQRNLLNEGNFESYNNFHLVKINLKAFEVCTSIVSSLCECDTNNNEENHWDLETQKKRIKSSISFSMVFYSSVLKQEELKIEKASYKYKFFKEIEGNWNSDNCGGNSLNATYINNPQYEFKVMSEKNESKVDIGLFIENKNILINLQIFWSEGNNKKIEKFNYKKLVFNEKYKSNGNFLIENFVAEKNKKYLFLLSTYDKGLSNNKNINYKLIINCENDFKIKELNNELGLFLREIKFSWNKSIKIEFNFEILRDSKVNIHIVLLLILNSIYRPKIRANIFSNNDDCIQLTKNKEFDDSLYGIFLNELVLKRGKYIILLERFELGEGEGIIKMGSSNQIILE</sequence>
<dbReference type="OrthoDB" id="167576at2759"/>
<dbReference type="Proteomes" id="UP000095038">
    <property type="component" value="Unassembled WGS sequence"/>
</dbReference>
<dbReference type="SMART" id="SM00230">
    <property type="entry name" value="CysPc"/>
    <property type="match status" value="1"/>
</dbReference>
<dbReference type="InterPro" id="IPR038765">
    <property type="entry name" value="Papain-like_cys_pep_sf"/>
</dbReference>
<dbReference type="Gene3D" id="2.60.120.380">
    <property type="match status" value="1"/>
</dbReference>
<dbReference type="PROSITE" id="PS50203">
    <property type="entry name" value="CALPAIN_CAT"/>
    <property type="match status" value="1"/>
</dbReference>
<feature type="active site" evidence="6">
    <location>
        <position position="356"/>
    </location>
</feature>
<dbReference type="AlphaFoldDB" id="A0A1D2VDR8"/>
<proteinExistence type="inferred from homology"/>
<evidence type="ECO:0000256" key="3">
    <source>
        <dbReference type="ARBA" id="ARBA00022801"/>
    </source>
</evidence>
<evidence type="ECO:0000256" key="6">
    <source>
        <dbReference type="PROSITE-ProRule" id="PRU00239"/>
    </source>
</evidence>
<keyword evidence="4 6" id="KW-0788">Thiol protease</keyword>
<organism evidence="8 9">
    <name type="scientific">Ascoidea rubescens DSM 1968</name>
    <dbReference type="NCBI Taxonomy" id="1344418"/>
    <lineage>
        <taxon>Eukaryota</taxon>
        <taxon>Fungi</taxon>
        <taxon>Dikarya</taxon>
        <taxon>Ascomycota</taxon>
        <taxon>Saccharomycotina</taxon>
        <taxon>Saccharomycetes</taxon>
        <taxon>Ascoideaceae</taxon>
        <taxon>Ascoidea</taxon>
    </lineage>
</organism>
<dbReference type="EMBL" id="KV454485">
    <property type="protein sequence ID" value="ODV59732.1"/>
    <property type="molecule type" value="Genomic_DNA"/>
</dbReference>
<dbReference type="RefSeq" id="XP_020046039.1">
    <property type="nucleotide sequence ID" value="XM_020194685.1"/>
</dbReference>
<dbReference type="InterPro" id="IPR001300">
    <property type="entry name" value="Peptidase_C2_calpain_cat"/>
</dbReference>